<proteinExistence type="predicted"/>
<dbReference type="InterPro" id="IPR052340">
    <property type="entry name" value="RNase_Y/CdgJ"/>
</dbReference>
<dbReference type="Proteomes" id="UP000480275">
    <property type="component" value="Unassembled WGS sequence"/>
</dbReference>
<dbReference type="PANTHER" id="PTHR33525">
    <property type="match status" value="1"/>
</dbReference>
<evidence type="ECO:0000313" key="2">
    <source>
        <dbReference type="EMBL" id="MQY52592.1"/>
    </source>
</evidence>
<sequence>MTTLVDAGLSPLLRGFEIPPCPAVLNDLRRELDSDDCDPRRVAQLISRDVGLSAAVIRVANSPALALQRKAKTIGEALSLLGSRQILNLVVGELLKRLVSQENSPSLERFWDRAALSAAVCARLSGRLRGSQRDTAYCFGLFRDCGIPLMMQRFSDYKTTLQLANRASTSFTDVEDSRHGVDHAVIGYLLARSWNLSANLCAAMRSHHEFSALYQESDSGLSVESCTLIGIGVVAERVISLSQNASEENEWRLGRDAVSHFFSLGEGELDDIVDDELEHLRACND</sequence>
<dbReference type="EMBL" id="WIXJ01000012">
    <property type="protein sequence ID" value="MQY52592.1"/>
    <property type="molecule type" value="Genomic_DNA"/>
</dbReference>
<evidence type="ECO:0000313" key="3">
    <source>
        <dbReference type="Proteomes" id="UP000480275"/>
    </source>
</evidence>
<organism evidence="2 3">
    <name type="scientific">Rhodocyclus tenuis</name>
    <name type="common">Rhodospirillum tenue</name>
    <dbReference type="NCBI Taxonomy" id="1066"/>
    <lineage>
        <taxon>Bacteria</taxon>
        <taxon>Pseudomonadati</taxon>
        <taxon>Pseudomonadota</taxon>
        <taxon>Betaproteobacteria</taxon>
        <taxon>Rhodocyclales</taxon>
        <taxon>Rhodocyclaceae</taxon>
        <taxon>Rhodocyclus</taxon>
    </lineage>
</organism>
<dbReference type="PROSITE" id="PS51833">
    <property type="entry name" value="HDOD"/>
    <property type="match status" value="1"/>
</dbReference>
<comment type="caution">
    <text evidence="2">The sequence shown here is derived from an EMBL/GenBank/DDBJ whole genome shotgun (WGS) entry which is preliminary data.</text>
</comment>
<dbReference type="Gene3D" id="1.10.3210.10">
    <property type="entry name" value="Hypothetical protein af1432"/>
    <property type="match status" value="1"/>
</dbReference>
<dbReference type="PANTHER" id="PTHR33525:SF6">
    <property type="entry name" value="HDOD DOMAIN-CONTAINING PROTEIN"/>
    <property type="match status" value="1"/>
</dbReference>
<protein>
    <submittedName>
        <fullName evidence="2">HDOD domain-containing protein</fullName>
    </submittedName>
</protein>
<name>A0A6L5K0F1_RHOTE</name>
<evidence type="ECO:0000259" key="1">
    <source>
        <dbReference type="PROSITE" id="PS51833"/>
    </source>
</evidence>
<dbReference type="AlphaFoldDB" id="A0A6L5K0F1"/>
<reference evidence="2 3" key="1">
    <citation type="submission" date="2019-10" db="EMBL/GenBank/DDBJ databases">
        <title>Whole-genome sequence of the purple nonsulfur photosynthetic bacterium Rhodocyclus tenuis.</title>
        <authorList>
            <person name="Kyndt J.A."/>
            <person name="Meyer T.E."/>
        </authorList>
    </citation>
    <scope>NUCLEOTIDE SEQUENCE [LARGE SCALE GENOMIC DNA]</scope>
    <source>
        <strain evidence="2 3">DSM 110</strain>
    </source>
</reference>
<dbReference type="OrthoDB" id="9784953at2"/>
<dbReference type="Pfam" id="PF08668">
    <property type="entry name" value="HDOD"/>
    <property type="match status" value="1"/>
</dbReference>
<gene>
    <name evidence="2" type="ORF">GHK24_12495</name>
</gene>
<feature type="domain" description="HDOD" evidence="1">
    <location>
        <begin position="18"/>
        <end position="210"/>
    </location>
</feature>
<accession>A0A6L5K0F1</accession>
<dbReference type="SUPFAM" id="SSF109604">
    <property type="entry name" value="HD-domain/PDEase-like"/>
    <property type="match status" value="1"/>
</dbReference>
<dbReference type="InterPro" id="IPR013976">
    <property type="entry name" value="HDOD"/>
</dbReference>